<dbReference type="PANTHER" id="PTHR36437:SF2">
    <property type="entry name" value="GLYOXALASE_BLEOMYCIN RESISTANCE PROTEIN_DIOXYGENASE"/>
    <property type="match status" value="1"/>
</dbReference>
<dbReference type="EMBL" id="CP030862">
    <property type="protein sequence ID" value="AXE23776.1"/>
    <property type="molecule type" value="Genomic_DNA"/>
</dbReference>
<organism evidence="2 3">
    <name type="scientific">Streptomyces globosus</name>
    <dbReference type="NCBI Taxonomy" id="68209"/>
    <lineage>
        <taxon>Bacteria</taxon>
        <taxon>Bacillati</taxon>
        <taxon>Actinomycetota</taxon>
        <taxon>Actinomycetes</taxon>
        <taxon>Kitasatosporales</taxon>
        <taxon>Streptomycetaceae</taxon>
        <taxon>Streptomyces</taxon>
    </lineage>
</organism>
<gene>
    <name evidence="2" type="ORF">C0216_10150</name>
</gene>
<proteinExistence type="predicted"/>
<keyword evidence="3" id="KW-1185">Reference proteome</keyword>
<sequence>MPHLGLVTVVVRDYDEAIAFYRDALGFELREDTRIDDDKRWVVVAPPGSRETALLLARAATGDQEARIGDQTGGRVGWFLHTDAFDRDHARMRAAGVVFEEAPRQEPYGMVAVFRDLYGNRWDLLQLHPPGDTGR</sequence>
<dbReference type="CDD" id="cd07263">
    <property type="entry name" value="VOC_like"/>
    <property type="match status" value="1"/>
</dbReference>
<reference evidence="2 3" key="1">
    <citation type="submission" date="2018-01" db="EMBL/GenBank/DDBJ databases">
        <title>Draft genome Sequence of streptomyces globosus LZH-48.</title>
        <authorList>
            <person name="Ran K."/>
            <person name="Li Z."/>
            <person name="Wei S."/>
            <person name="Dong R."/>
        </authorList>
    </citation>
    <scope>NUCLEOTIDE SEQUENCE [LARGE SCALE GENOMIC DNA]</scope>
    <source>
        <strain evidence="2 3">LZH-48</strain>
    </source>
</reference>
<dbReference type="KEGG" id="sgz:C0216_10150"/>
<dbReference type="AlphaFoldDB" id="A0A344TYQ5"/>
<accession>A0A344TYQ5</accession>
<dbReference type="Proteomes" id="UP000252004">
    <property type="component" value="Chromosome"/>
</dbReference>
<dbReference type="RefSeq" id="WP_114054955.1">
    <property type="nucleotide sequence ID" value="NZ_CP030862.1"/>
</dbReference>
<dbReference type="OrthoDB" id="197463at2"/>
<evidence type="ECO:0000313" key="2">
    <source>
        <dbReference type="EMBL" id="AXE23776.1"/>
    </source>
</evidence>
<feature type="domain" description="VOC" evidence="1">
    <location>
        <begin position="3"/>
        <end position="127"/>
    </location>
</feature>
<dbReference type="PROSITE" id="PS51819">
    <property type="entry name" value="VOC"/>
    <property type="match status" value="1"/>
</dbReference>
<name>A0A344TYQ5_9ACTN</name>
<dbReference type="InterPro" id="IPR029068">
    <property type="entry name" value="Glyas_Bleomycin-R_OHBP_Dase"/>
</dbReference>
<dbReference type="SUPFAM" id="SSF54593">
    <property type="entry name" value="Glyoxalase/Bleomycin resistance protein/Dihydroxybiphenyl dioxygenase"/>
    <property type="match status" value="1"/>
</dbReference>
<evidence type="ECO:0000259" key="1">
    <source>
        <dbReference type="PROSITE" id="PS51819"/>
    </source>
</evidence>
<dbReference type="InterPro" id="IPR004360">
    <property type="entry name" value="Glyas_Fos-R_dOase_dom"/>
</dbReference>
<dbReference type="InterPro" id="IPR037523">
    <property type="entry name" value="VOC_core"/>
</dbReference>
<dbReference type="Gene3D" id="3.10.180.10">
    <property type="entry name" value="2,3-Dihydroxybiphenyl 1,2-Dioxygenase, domain 1"/>
    <property type="match status" value="1"/>
</dbReference>
<dbReference type="PANTHER" id="PTHR36437">
    <property type="entry name" value="GLYOXALASE/BLEOMYCIN RESISTANCE PROTEIN/DIOXYGENASE"/>
    <property type="match status" value="1"/>
</dbReference>
<protein>
    <submittedName>
        <fullName evidence="2">VOC family protein</fullName>
    </submittedName>
</protein>
<dbReference type="Pfam" id="PF00903">
    <property type="entry name" value="Glyoxalase"/>
    <property type="match status" value="1"/>
</dbReference>
<evidence type="ECO:0000313" key="3">
    <source>
        <dbReference type="Proteomes" id="UP000252004"/>
    </source>
</evidence>